<dbReference type="RefSeq" id="WP_348946074.1">
    <property type="nucleotide sequence ID" value="NZ_CP157355.1"/>
</dbReference>
<dbReference type="KEGG" id="cmav:ABHF33_06065"/>
<evidence type="ECO:0008006" key="3">
    <source>
        <dbReference type="Google" id="ProtNLM"/>
    </source>
</evidence>
<reference evidence="2" key="1">
    <citation type="submission" date="2024-05" db="EMBL/GenBank/DDBJ databases">
        <authorList>
            <person name="Yang L."/>
            <person name="Pan L."/>
        </authorList>
    </citation>
    <scope>NUCLEOTIDE SEQUENCE</scope>
    <source>
        <strain evidence="2">FCG-7</strain>
    </source>
</reference>
<name>A0AAU7FE98_9NEIS</name>
<keyword evidence="1" id="KW-0472">Membrane</keyword>
<protein>
    <recommendedName>
        <fullName evidence="3">Phage holin family protein</fullName>
    </recommendedName>
</protein>
<keyword evidence="1" id="KW-1133">Transmembrane helix</keyword>
<evidence type="ECO:0000313" key="2">
    <source>
        <dbReference type="EMBL" id="XBM01833.1"/>
    </source>
</evidence>
<organism evidence="2">
    <name type="scientific">Chitinibacter mangrovi</name>
    <dbReference type="NCBI Taxonomy" id="3153927"/>
    <lineage>
        <taxon>Bacteria</taxon>
        <taxon>Pseudomonadati</taxon>
        <taxon>Pseudomonadota</taxon>
        <taxon>Betaproteobacteria</taxon>
        <taxon>Neisseriales</taxon>
        <taxon>Chitinibacteraceae</taxon>
        <taxon>Chitinibacter</taxon>
    </lineage>
</organism>
<proteinExistence type="predicted"/>
<keyword evidence="1" id="KW-0812">Transmembrane</keyword>
<gene>
    <name evidence="2" type="ORF">ABHF33_06065</name>
</gene>
<dbReference type="AlphaFoldDB" id="A0AAU7FE98"/>
<accession>A0AAU7FE98</accession>
<sequence length="148" mass="17261">MNNATEDIEQLLVLAEQIAKNINDIRVDISRSFQKALASVIGFYFFLLLFAFSISYLKSDVFSHYRPFVYIGFCFVIGSSVGYGMRMYVNLKRRKDDLIVEKAILSKVVQTIDECKVLLSDQIIKRTIFDTRLSRVELSLRTRGFYFW</sequence>
<feature type="transmembrane region" description="Helical" evidence="1">
    <location>
        <begin position="36"/>
        <end position="56"/>
    </location>
</feature>
<evidence type="ECO:0000256" key="1">
    <source>
        <dbReference type="SAM" id="Phobius"/>
    </source>
</evidence>
<dbReference type="EMBL" id="CP157355">
    <property type="protein sequence ID" value="XBM01833.1"/>
    <property type="molecule type" value="Genomic_DNA"/>
</dbReference>
<feature type="transmembrane region" description="Helical" evidence="1">
    <location>
        <begin position="68"/>
        <end position="85"/>
    </location>
</feature>